<proteinExistence type="predicted"/>
<dbReference type="CDD" id="cd00093">
    <property type="entry name" value="HTH_XRE"/>
    <property type="match status" value="1"/>
</dbReference>
<reference evidence="5" key="2">
    <citation type="submission" date="2020-09" db="EMBL/GenBank/DDBJ databases">
        <authorList>
            <person name="Sun Q."/>
            <person name="Kim S."/>
        </authorList>
    </citation>
    <scope>NUCLEOTIDE SEQUENCE</scope>
    <source>
        <strain evidence="5">KCTC 22169</strain>
    </source>
</reference>
<keyword evidence="6" id="KW-1185">Reference proteome</keyword>
<dbReference type="AlphaFoldDB" id="A0A918NJC2"/>
<dbReference type="EMBL" id="BMXR01000015">
    <property type="protein sequence ID" value="GGX72030.1"/>
    <property type="molecule type" value="Genomic_DNA"/>
</dbReference>
<dbReference type="PANTHER" id="PTHR40661">
    <property type="match status" value="1"/>
</dbReference>
<dbReference type="Pfam" id="PF00717">
    <property type="entry name" value="Peptidase_S24"/>
    <property type="match status" value="1"/>
</dbReference>
<evidence type="ECO:0000313" key="6">
    <source>
        <dbReference type="Proteomes" id="UP000626148"/>
    </source>
</evidence>
<evidence type="ECO:0000256" key="2">
    <source>
        <dbReference type="ARBA" id="ARBA00023125"/>
    </source>
</evidence>
<dbReference type="PANTHER" id="PTHR40661:SF2">
    <property type="entry name" value="HTH-TYPE TRANSCRIPTIONAL REGULATOR PRTR"/>
    <property type="match status" value="1"/>
</dbReference>
<dbReference type="RefSeq" id="WP_189612912.1">
    <property type="nucleotide sequence ID" value="NZ_BMXR01000015.1"/>
</dbReference>
<dbReference type="InterPro" id="IPR036286">
    <property type="entry name" value="LexA/Signal_pep-like_sf"/>
</dbReference>
<dbReference type="Gene3D" id="2.10.109.10">
    <property type="entry name" value="Umud Fragment, subunit A"/>
    <property type="match status" value="1"/>
</dbReference>
<dbReference type="SMART" id="SM00530">
    <property type="entry name" value="HTH_XRE"/>
    <property type="match status" value="1"/>
</dbReference>
<evidence type="ECO:0000256" key="3">
    <source>
        <dbReference type="ARBA" id="ARBA00023163"/>
    </source>
</evidence>
<dbReference type="PROSITE" id="PS50943">
    <property type="entry name" value="HTH_CROC1"/>
    <property type="match status" value="1"/>
</dbReference>
<reference evidence="5" key="1">
    <citation type="journal article" date="2014" name="Int. J. Syst. Evol. Microbiol.">
        <title>Complete genome sequence of Corynebacterium casei LMG S-19264T (=DSM 44701T), isolated from a smear-ripened cheese.</title>
        <authorList>
            <consortium name="US DOE Joint Genome Institute (JGI-PGF)"/>
            <person name="Walter F."/>
            <person name="Albersmeier A."/>
            <person name="Kalinowski J."/>
            <person name="Ruckert C."/>
        </authorList>
    </citation>
    <scope>NUCLEOTIDE SEQUENCE</scope>
    <source>
        <strain evidence="5">KCTC 22169</strain>
    </source>
</reference>
<dbReference type="InterPro" id="IPR010982">
    <property type="entry name" value="Lambda_DNA-bd_dom_sf"/>
</dbReference>
<dbReference type="Pfam" id="PF12844">
    <property type="entry name" value="HTH_19"/>
    <property type="match status" value="1"/>
</dbReference>
<accession>A0A918NJC2</accession>
<evidence type="ECO:0000313" key="5">
    <source>
        <dbReference type="EMBL" id="GGX72030.1"/>
    </source>
</evidence>
<keyword evidence="2" id="KW-0238">DNA-binding</keyword>
<dbReference type="CDD" id="cd06529">
    <property type="entry name" value="S24_LexA-like"/>
    <property type="match status" value="1"/>
</dbReference>
<evidence type="ECO:0000259" key="4">
    <source>
        <dbReference type="PROSITE" id="PS50943"/>
    </source>
</evidence>
<feature type="domain" description="HTH cro/C1-type" evidence="4">
    <location>
        <begin position="8"/>
        <end position="64"/>
    </location>
</feature>
<dbReference type="InterPro" id="IPR039418">
    <property type="entry name" value="LexA-like"/>
</dbReference>
<protein>
    <submittedName>
        <fullName evidence="5">Transcriptional regulator</fullName>
    </submittedName>
</protein>
<dbReference type="GO" id="GO:0003677">
    <property type="term" value="F:DNA binding"/>
    <property type="evidence" value="ECO:0007669"/>
    <property type="project" value="UniProtKB-KW"/>
</dbReference>
<keyword evidence="3" id="KW-0804">Transcription</keyword>
<evidence type="ECO:0000256" key="1">
    <source>
        <dbReference type="ARBA" id="ARBA00023015"/>
    </source>
</evidence>
<gene>
    <name evidence="5" type="ORF">GCM10007392_44290</name>
</gene>
<name>A0A918NJC2_9GAMM</name>
<dbReference type="InterPro" id="IPR001387">
    <property type="entry name" value="Cro/C1-type_HTH"/>
</dbReference>
<dbReference type="SUPFAM" id="SSF51306">
    <property type="entry name" value="LexA/Signal peptidase"/>
    <property type="match status" value="1"/>
</dbReference>
<dbReference type="SUPFAM" id="SSF47413">
    <property type="entry name" value="lambda repressor-like DNA-binding domains"/>
    <property type="match status" value="1"/>
</dbReference>
<dbReference type="Proteomes" id="UP000626148">
    <property type="component" value="Unassembled WGS sequence"/>
</dbReference>
<dbReference type="Gene3D" id="1.10.260.40">
    <property type="entry name" value="lambda repressor-like DNA-binding domains"/>
    <property type="match status" value="1"/>
</dbReference>
<dbReference type="InterPro" id="IPR015927">
    <property type="entry name" value="Peptidase_S24_S26A/B/C"/>
</dbReference>
<sequence length="238" mass="26118">MTNVGTRIRETRKKAKLSQAELASRCGWKEMQTRISSYEHNRTEPSYRDMEKIALALGVNASWLAFDQGPVTGQVREQRAEVDEHAVAGETDDSYSSSADALIAIPYLVETDTDKPADQTVTLDGNGPMLRFAKAALRRAGVPKEYAAAAHISGNAMAPYLPDGALVGVDTSTTKVTDGNLYAIDHGGLMKIRVAYRIPGGLRLKAYNDAEHPEERYTGDALTELRILGRVFWYSVLL</sequence>
<organism evidence="5 6">
    <name type="scientific">Saccharospirillum salsuginis</name>
    <dbReference type="NCBI Taxonomy" id="418750"/>
    <lineage>
        <taxon>Bacteria</taxon>
        <taxon>Pseudomonadati</taxon>
        <taxon>Pseudomonadota</taxon>
        <taxon>Gammaproteobacteria</taxon>
        <taxon>Oceanospirillales</taxon>
        <taxon>Saccharospirillaceae</taxon>
        <taxon>Saccharospirillum</taxon>
    </lineage>
</organism>
<comment type="caution">
    <text evidence="5">The sequence shown here is derived from an EMBL/GenBank/DDBJ whole genome shotgun (WGS) entry which is preliminary data.</text>
</comment>
<keyword evidence="1" id="KW-0805">Transcription regulation</keyword>